<dbReference type="PROSITE" id="PS51471">
    <property type="entry name" value="FE2OG_OXY"/>
    <property type="match status" value="1"/>
</dbReference>
<dbReference type="GO" id="GO:0046872">
    <property type="term" value="F:metal ion binding"/>
    <property type="evidence" value="ECO:0007669"/>
    <property type="project" value="UniProtKB-KW"/>
</dbReference>
<dbReference type="InterPro" id="IPR026565">
    <property type="entry name" value="PPDK_reg"/>
</dbReference>
<comment type="similarity">
    <text evidence="10">Belongs to the iron/ascorbate-dependent oxidoreductase family. GA2OX subfamily.</text>
</comment>
<dbReference type="EC" id="1.14.11.13" evidence="11"/>
<evidence type="ECO:0000256" key="12">
    <source>
        <dbReference type="SAM" id="MobiDB-lite"/>
    </source>
</evidence>
<keyword evidence="6" id="KW-0223">Dioxygenase</keyword>
<feature type="domain" description="Fe2OG dioxygenase" evidence="13">
    <location>
        <begin position="195"/>
        <end position="294"/>
    </location>
</feature>
<protein>
    <recommendedName>
        <fullName evidence="11">gibberellin 2beta-dioxygenase</fullName>
        <ecNumber evidence="11">1.14.11.13</ecNumber>
    </recommendedName>
</protein>
<feature type="compositionally biased region" description="Low complexity" evidence="12">
    <location>
        <begin position="417"/>
        <end position="431"/>
    </location>
</feature>
<evidence type="ECO:0000256" key="6">
    <source>
        <dbReference type="ARBA" id="ARBA00022964"/>
    </source>
</evidence>
<evidence type="ECO:0000256" key="2">
    <source>
        <dbReference type="ARBA" id="ARBA00022679"/>
    </source>
</evidence>
<evidence type="ECO:0000256" key="5">
    <source>
        <dbReference type="ARBA" id="ARBA00022777"/>
    </source>
</evidence>
<evidence type="ECO:0000256" key="10">
    <source>
        <dbReference type="ARBA" id="ARBA00061282"/>
    </source>
</evidence>
<evidence type="ECO:0000313" key="15">
    <source>
        <dbReference type="Proteomes" id="UP000634136"/>
    </source>
</evidence>
<keyword evidence="3" id="KW-0479">Metal-binding</keyword>
<dbReference type="EMBL" id="JAAIUW010000002">
    <property type="protein sequence ID" value="KAF7840671.1"/>
    <property type="molecule type" value="Genomic_DNA"/>
</dbReference>
<dbReference type="NCBIfam" id="NF003742">
    <property type="entry name" value="PRK05339.1"/>
    <property type="match status" value="1"/>
</dbReference>
<evidence type="ECO:0000256" key="1">
    <source>
        <dbReference type="ARBA" id="ARBA00022527"/>
    </source>
</evidence>
<dbReference type="PANTHER" id="PTHR31756">
    <property type="entry name" value="PYRUVATE, PHOSPHATE DIKINASE REGULATORY PROTEIN 1, CHLOROPLASTIC"/>
    <property type="match status" value="1"/>
</dbReference>
<keyword evidence="8" id="KW-0408">Iron</keyword>
<dbReference type="InterPro" id="IPR005123">
    <property type="entry name" value="Oxoglu/Fe-dep_dioxygenase_dom"/>
</dbReference>
<proteinExistence type="inferred from homology"/>
<organism evidence="14 15">
    <name type="scientific">Senna tora</name>
    <dbReference type="NCBI Taxonomy" id="362788"/>
    <lineage>
        <taxon>Eukaryota</taxon>
        <taxon>Viridiplantae</taxon>
        <taxon>Streptophyta</taxon>
        <taxon>Embryophyta</taxon>
        <taxon>Tracheophyta</taxon>
        <taxon>Spermatophyta</taxon>
        <taxon>Magnoliopsida</taxon>
        <taxon>eudicotyledons</taxon>
        <taxon>Gunneridae</taxon>
        <taxon>Pentapetalae</taxon>
        <taxon>rosids</taxon>
        <taxon>fabids</taxon>
        <taxon>Fabales</taxon>
        <taxon>Fabaceae</taxon>
        <taxon>Caesalpinioideae</taxon>
        <taxon>Cassia clade</taxon>
        <taxon>Senna</taxon>
    </lineage>
</organism>
<keyword evidence="15" id="KW-1185">Reference proteome</keyword>
<keyword evidence="5" id="KW-0418">Kinase</keyword>
<evidence type="ECO:0000259" key="13">
    <source>
        <dbReference type="PROSITE" id="PS51471"/>
    </source>
</evidence>
<comment type="catalytic activity">
    <reaction evidence="9">
        <text>gibberellin A1 + 2-oxoglutarate + O2 = gibberellin A8 + succinate + CO2</text>
        <dbReference type="Rhea" id="RHEA:15005"/>
        <dbReference type="ChEBI" id="CHEBI:15379"/>
        <dbReference type="ChEBI" id="CHEBI:16526"/>
        <dbReference type="ChEBI" id="CHEBI:16810"/>
        <dbReference type="ChEBI" id="CHEBI:30031"/>
        <dbReference type="ChEBI" id="CHEBI:58524"/>
        <dbReference type="ChEBI" id="CHEBI:58594"/>
        <dbReference type="EC" id="1.14.11.13"/>
    </reaction>
</comment>
<dbReference type="PANTHER" id="PTHR31756:SF3">
    <property type="entry name" value="PYRUVATE, PHOSPHATE DIKINASE REGULATORY PROTEIN 1, CHLOROPLASTIC"/>
    <property type="match status" value="1"/>
</dbReference>
<dbReference type="GO" id="GO:0009685">
    <property type="term" value="P:gibberellin metabolic process"/>
    <property type="evidence" value="ECO:0007669"/>
    <property type="project" value="UniProtKB-ARBA"/>
</dbReference>
<dbReference type="InterPro" id="IPR005177">
    <property type="entry name" value="Kinase-pyrophosphorylase"/>
</dbReference>
<reference evidence="14" key="1">
    <citation type="submission" date="2020-09" db="EMBL/GenBank/DDBJ databases">
        <title>Genome-Enabled Discovery of Anthraquinone Biosynthesis in Senna tora.</title>
        <authorList>
            <person name="Kang S.-H."/>
            <person name="Pandey R.P."/>
            <person name="Lee C.-M."/>
            <person name="Sim J.-S."/>
            <person name="Jeong J.-T."/>
            <person name="Choi B.-S."/>
            <person name="Jung M."/>
            <person name="Ginzburg D."/>
            <person name="Zhao K."/>
            <person name="Won S.Y."/>
            <person name="Oh T.-J."/>
            <person name="Yu Y."/>
            <person name="Kim N.-H."/>
            <person name="Lee O.R."/>
            <person name="Lee T.-H."/>
            <person name="Bashyal P."/>
            <person name="Kim T.-S."/>
            <person name="Lee W.-H."/>
            <person name="Kawkins C."/>
            <person name="Kim C.-K."/>
            <person name="Kim J.S."/>
            <person name="Ahn B.O."/>
            <person name="Rhee S.Y."/>
            <person name="Sohng J.K."/>
        </authorList>
    </citation>
    <scope>NUCLEOTIDE SEQUENCE</scope>
    <source>
        <tissue evidence="14">Leaf</tissue>
    </source>
</reference>
<keyword evidence="4" id="KW-0547">Nucleotide-binding</keyword>
<dbReference type="GO" id="GO:0045543">
    <property type="term" value="F:gibberellin 2-beta-dioxygenase activity"/>
    <property type="evidence" value="ECO:0007669"/>
    <property type="project" value="UniProtKB-EC"/>
</dbReference>
<dbReference type="HAMAP" id="MF_00921">
    <property type="entry name" value="PDRP"/>
    <property type="match status" value="1"/>
</dbReference>
<feature type="region of interest" description="Disordered" evidence="12">
    <location>
        <begin position="365"/>
        <end position="440"/>
    </location>
</feature>
<dbReference type="Pfam" id="PF03171">
    <property type="entry name" value="2OG-FeII_Oxy"/>
    <property type="match status" value="1"/>
</dbReference>
<evidence type="ECO:0000256" key="8">
    <source>
        <dbReference type="ARBA" id="ARBA00023004"/>
    </source>
</evidence>
<dbReference type="Pfam" id="PF14226">
    <property type="entry name" value="DIOX_N"/>
    <property type="match status" value="1"/>
</dbReference>
<name>A0A835CFB4_9FABA</name>
<keyword evidence="2" id="KW-0808">Transferase</keyword>
<evidence type="ECO:0000313" key="14">
    <source>
        <dbReference type="EMBL" id="KAF7840671.1"/>
    </source>
</evidence>
<dbReference type="AlphaFoldDB" id="A0A835CFB4"/>
<gene>
    <name evidence="14" type="ORF">G2W53_002969</name>
</gene>
<dbReference type="InterPro" id="IPR026992">
    <property type="entry name" value="DIOX_N"/>
</dbReference>
<dbReference type="InterPro" id="IPR044861">
    <property type="entry name" value="IPNS-like_FE2OG_OXY"/>
</dbReference>
<dbReference type="Gene3D" id="2.60.120.330">
    <property type="entry name" value="B-lactam Antibiotic, Isopenicillin N Synthase, Chain"/>
    <property type="match status" value="1"/>
</dbReference>
<evidence type="ECO:0000256" key="9">
    <source>
        <dbReference type="ARBA" id="ARBA00052204"/>
    </source>
</evidence>
<dbReference type="GO" id="GO:0005524">
    <property type="term" value="F:ATP binding"/>
    <property type="evidence" value="ECO:0007669"/>
    <property type="project" value="InterPro"/>
</dbReference>
<dbReference type="Pfam" id="PF03618">
    <property type="entry name" value="Kinase-PPPase"/>
    <property type="match status" value="1"/>
</dbReference>
<dbReference type="GO" id="GO:0004674">
    <property type="term" value="F:protein serine/threonine kinase activity"/>
    <property type="evidence" value="ECO:0007669"/>
    <property type="project" value="UniProtKB-KW"/>
</dbReference>
<dbReference type="InterPro" id="IPR027443">
    <property type="entry name" value="IPNS-like_sf"/>
</dbReference>
<evidence type="ECO:0000256" key="3">
    <source>
        <dbReference type="ARBA" id="ARBA00022723"/>
    </source>
</evidence>
<dbReference type="FunFam" id="2.60.120.330:FF:000021">
    <property type="entry name" value="Gibberellin 2-beta-dioxygenase 8"/>
    <property type="match status" value="1"/>
</dbReference>
<feature type="compositionally biased region" description="Polar residues" evidence="12">
    <location>
        <begin position="368"/>
        <end position="380"/>
    </location>
</feature>
<keyword evidence="14" id="KW-0670">Pyruvate</keyword>
<accession>A0A835CFB4</accession>
<dbReference type="SUPFAM" id="SSF51197">
    <property type="entry name" value="Clavaminate synthase-like"/>
    <property type="match status" value="1"/>
</dbReference>
<comment type="caution">
    <text evidence="14">The sequence shown here is derived from an EMBL/GenBank/DDBJ whole genome shotgun (WGS) entry which is preliminary data.</text>
</comment>
<keyword evidence="1" id="KW-0723">Serine/threonine-protein kinase</keyword>
<dbReference type="Proteomes" id="UP000634136">
    <property type="component" value="Unassembled WGS sequence"/>
</dbReference>
<evidence type="ECO:0000256" key="7">
    <source>
        <dbReference type="ARBA" id="ARBA00023002"/>
    </source>
</evidence>
<evidence type="ECO:0000256" key="4">
    <source>
        <dbReference type="ARBA" id="ARBA00022741"/>
    </source>
</evidence>
<evidence type="ECO:0000256" key="11">
    <source>
        <dbReference type="ARBA" id="ARBA00066708"/>
    </source>
</evidence>
<dbReference type="OrthoDB" id="416832at2759"/>
<keyword evidence="7" id="KW-0560">Oxidoreductase</keyword>
<sequence length="738" mass="82048">MDSNLSDPPFHEAYKILLDKTHQGGKEAGGGDDVEERELPVIDLSRLTGGAREECKREIARASEEWGFFQVVKHGISSEILRKLREEQEKVFKQPFDKKVKDDNFFNNFSAGTYRWGTPSATSIRQLSWSEAFHIPLTHILSSPTPIGSSHTDTDTATTQQFASTVSNLAQTLASILAENMGHKSTFFEENCLPSTCYLRLNRYPPCPMASQVHGLMPHTDSDFLTILHQDQVGGLQLVKDGKWIAVKPNPHALIINIGDLFQAWSNGVYKSVEHRVMTNPRVERFSTAYFFCPSNDTVIESCIEPPMYRKFSFMQYRQQVRQDVQNLGSKIGLPRFLIQTPHLRNVAMLISQLSPKIGAVLNVRGCSGSNQPQQDSVSEPPNRRLKGSPQLNRWSRARAIRSGRKLDRPNPPIQTLPSDPSLPSLSLSPDPDSDENDRVEGVEVRVVKSIYIVSDGTGWTAEHCVTAALGQFDYCLVDHGCPVNSHMFSGIDDAEKLLEIIKQAAKEGALLVYTLADPSMAASAKQACKVWGVSSTDVLGPITEAIASHLGVSPSGLPRGAFGRNVPLSDEYFRRIEAVEFTIKQDDGACPQNLAKADIVLTGVSRTGKTPLSIYLAQKGYKVANVPIVKGVQMPRSLFEVDIHKVFGLTINPVILQNIRKARARTLGFGPESRSNYSEMDYVREELEFAGRLFAENPVWPVIDVTGKAIEETAAVVLRLYHDRKQKCTMPRISKRY</sequence>